<feature type="region of interest" description="Disordered" evidence="1">
    <location>
        <begin position="3931"/>
        <end position="4094"/>
    </location>
</feature>
<feature type="compositionally biased region" description="Basic and acidic residues" evidence="1">
    <location>
        <begin position="1694"/>
        <end position="1708"/>
    </location>
</feature>
<feature type="region of interest" description="Disordered" evidence="1">
    <location>
        <begin position="1002"/>
        <end position="1042"/>
    </location>
</feature>
<feature type="region of interest" description="Disordered" evidence="1">
    <location>
        <begin position="191"/>
        <end position="228"/>
    </location>
</feature>
<feature type="compositionally biased region" description="Basic and acidic residues" evidence="1">
    <location>
        <begin position="3073"/>
        <end position="3083"/>
    </location>
</feature>
<feature type="compositionally biased region" description="Basic residues" evidence="1">
    <location>
        <begin position="3963"/>
        <end position="3973"/>
    </location>
</feature>
<feature type="compositionally biased region" description="Polar residues" evidence="1">
    <location>
        <begin position="2944"/>
        <end position="2957"/>
    </location>
</feature>
<feature type="region of interest" description="Disordered" evidence="1">
    <location>
        <begin position="1"/>
        <end position="23"/>
    </location>
</feature>
<feature type="compositionally biased region" description="Basic and acidic residues" evidence="1">
    <location>
        <begin position="2396"/>
        <end position="2408"/>
    </location>
</feature>
<protein>
    <recommendedName>
        <fullName evidence="3">PHD-finger domain-containing protein</fullName>
    </recommendedName>
</protein>
<feature type="compositionally biased region" description="Basic and acidic residues" evidence="1">
    <location>
        <begin position="2150"/>
        <end position="2176"/>
    </location>
</feature>
<feature type="region of interest" description="Disordered" evidence="1">
    <location>
        <begin position="3676"/>
        <end position="3790"/>
    </location>
</feature>
<feature type="compositionally biased region" description="Low complexity" evidence="1">
    <location>
        <begin position="1850"/>
        <end position="1860"/>
    </location>
</feature>
<feature type="compositionally biased region" description="Basic and acidic residues" evidence="1">
    <location>
        <begin position="2190"/>
        <end position="2217"/>
    </location>
</feature>
<reference evidence="2" key="1">
    <citation type="journal article" date="2015" name="PLoS ONE">
        <title>Comprehensive Evaluation of Toxoplasma gondii VEG and Neospora caninum LIV Genomes with Tachyzoite Stage Transcriptome and Proteome Defines Novel Transcript Features.</title>
        <authorList>
            <person name="Ramaprasad A."/>
            <person name="Mourier T."/>
            <person name="Naeem R."/>
            <person name="Malas T.B."/>
            <person name="Moussa E."/>
            <person name="Panigrahi A."/>
            <person name="Vermont S.J."/>
            <person name="Otto T.D."/>
            <person name="Wastling J."/>
            <person name="Pain A."/>
        </authorList>
    </citation>
    <scope>NUCLEOTIDE SEQUENCE</scope>
    <source>
        <strain evidence="2">VEG</strain>
    </source>
</reference>
<feature type="region of interest" description="Disordered" evidence="1">
    <location>
        <begin position="359"/>
        <end position="629"/>
    </location>
</feature>
<feature type="compositionally biased region" description="Low complexity" evidence="1">
    <location>
        <begin position="3728"/>
        <end position="3740"/>
    </location>
</feature>
<evidence type="ECO:0000256" key="1">
    <source>
        <dbReference type="SAM" id="MobiDB-lite"/>
    </source>
</evidence>
<sequence>MPRAQRYPRERGEAEGQARYTETLHDLRLEETARAVRKPHSKSSDSQYEFSVFSLGADNTTILPIHTKIQDQPLKRPPPVACVRGHLTRSRGNQKLGGRAFETSFKGYAFTASSSSSHGVLRLQGGKYEPSPRGSCCALLTCDFCSRCFHLQCLDLPSSFAPNPAREWLCFVCVERAEALVKTRGAILSTPFSEEEDSETEERLEERQRAGGNKTSHTAEECGKEEDDTAIEGALEPMKGERNMSRTWWEGLDTGWTVEVTSLLLQSPEEMATRPQFREEQGYPFSLSFNDDVPSLQKDESGQPREQTEDWPSLCGGQSEGCECSPRCLYSVTDCGEQRSGLPTEDTIVDWRPLDVFSDSEPLKKPGGSNGACTQELAAAEHGDKSGEEEGERGEDKSKRTRGGAEMGERCVRRGEQQGEKSENDDQDNGKVDRERGKQGANREREEEITAKYEREIQKGTSKTIKRIVTERERQTSEKEQKSKDCERGSKDGETGKEKDYEMLEDRTADGDKAEGKTESEGTGLESEDESEPYSKSFKKEEQKKGRKRDKRNREQGSERSKTGDEQRGSASGPEEEYGQGAEAKMKDRTKERRIEQEEDKDSNARKRQKQSRKDQHSGGVSGKEGKVKTPFLSAFSNCGLALVTDNYSSKENEKRQSGVCGGNHLGPCLLMPTGREDERSEEIKKRTDIVAVRSAALSSAGERTEEKQPLTGEAEEEETQTNERDEATVITPACARGAAARKPSARTEKRRSLNIGGDSDMFFSPDDMQVKQDASPKDIGVVEESPQSREEAEVDTVVHRVEEVIDRKRSTNGNKPCATFSRASKQAVSLGSKQDLVGNSLGKAEKKEEWMTSPGEHLPSICTDEGRSDALPEDALRGVCSHAVENESNVIRIHEESDCPGVSEESCCGLGADTRPVSCSLSETQGPQENNRVPRKKLPLSTCETDLSRRPPHGAWPRKSAGENICEHDRVFIGHATNASLVLQGSSLLSQRDLPAADCVDDSTRKHKETRFDEQEDARASMQSRVDNPLPVGTTSKVDSSLEKVEGETWNSCPGAGSCSVPISEAKLFLSTSRKRESSPALQRCTVQRTISAPSCPSDTTRPFHVRDSNASGKTEGEKTQDTWEARLIGKADRGFDQRQGENEREDTVCETAAQTGTGCSFSTNEAATEGRGSTETGTCLEMAPLQPIPEIPSCASSFSPSASWHRVRDPINLPSLHAFSFIPARPFHSIPTTDFASSSPAPSFLVRALTMHLVSLHPCAACFVDLFPLGRSHQEMAVHCRVQRQHLRQPNVAAHVLSYLLAPPVIAKSVRESEASLPGQRTGGNACVRRKEAGRDCEIASAVTSSSVCAFPAWASSTSCGKTLMPAYTSEIAPYRQLSECGSTESFQTASERGAHAAAAFGSAPWLLESERGGCRPRERSYTSRAFLDSLLCAVRMIGAAFAEEKGPDGIQRRGGANCATGSRLQIANEPLAERNESFLRATEWYFSLPESTAPAAAVPKQERAERQEQRIARKSGIVAVGWRESEVSSLCGRVFSSDYVDAIAGSQDSKEPLSLSSTSTFPHRNACSGVGSGGVSMLAEPRAQFSRLLGFPGPQRASDQETVRRGKAATIKSRQAKQGFRFPGAEEEGRDMLLPFRDNEGEDEDGATHEQEERSRLRERARVRGTIRILFRVLEASERENADLLRRLTEQKRQRGEAPSNEHARLQRRKPVTRNQTHNDESGPERQGRRRRTRNPQGARNRPTTCISSGEGENGHGPRRRLWGPEHSPDSHVPLAQVSRPVHTSSSPHFSHAYSGVKLPSPEMVSESIYSGLQSVLGSEANDMRTGGKQLRPPPAESDSPSLGITPDSSLYSSLSPSPAPSGVEDAREGVTEAVTPYGLQMTLETRTPRARVANTSKHLAASARESTCTSAHRDATSGEQAAAAPFPIWSGRRRMGRSWRAGRVQTSQRGRGKRRAKRRGRACLSSSWTTRFATVSESLRCRATGPITRHTEQRRCLTASEKAESGEAAQVCLVSPARGLVFSEEDEDGETPETQRDGVSQAVVTNGKTEQAKKSGEKATAICIEKDKEVSRKDNLPLEEAAGDPVANRAATGSGRRPEKKGEVKRERAGETSRGKKPTPFTADEELRSTGKAMWVRQRCQLDQSESEHQGDRRTQELKEREDGKRQCEPRTGKAQTAPGAQRKSPAKENRRRTLGEESFREREKEMQKARDHQHLLRLLTAEAKTLRPWKEGITWSKTQGRWVVTAPARSRIPARVFIPHTVDEVAATLAGACEYLDHSRKLLSRLNLNRSSESKKKEKGLRAQASDAPKTPEGSDADPPASEKVSLKEAKYERESLKEADSDRVSLKETDSEEITEVSPHASETTGHHGVAMKITGDSSVSSVRPGGQTESRREVDTGKTAEADGGTVDADKREAKMIPDSIDNNRTFTSAELDKIAENMRPLRYPMTYWLKGQRAFTVKIFTFDKVAIEASCPTSRQSLPPSSGAGAGRMPSCNEEEDKPGTRCVAQDEEKRGNMKNRDAKGAAQDDGKRDEMKSIEAKVEEEVPDDMKEREARGAQAGRRAQGREEEQEGERNPKVANEGREETPEEANADRRSSRYPATPKPYPSPLFILRNKKYTGCRRFALKENTLRSFYESYEEACLYAASLGYPPTASVARAVPGFVPLLSSESPVQSDSPRATENTAHALTASLDRKNPNKTASKTEDTRNPTGPLLTPAGRRYTRMKKQGDKTASENQATAEVKGSAVGTAERVDKGGKRLAREERVETVLTHEEYSVGSSIHNIEQKNGDASEARPDGCCRGVVLSENRKLKAKGTIVDEDEEEDALLIDCFPRRKATRRKSEGLLKSQITHWSTNAHGTCKTSNRNERAKTHKVSRAQSSSAEVSRMHQDKTGQEETRLETRLEEVAASHPVISIATQNETSASEGQIAADRRQDTMQKGSGNHGKQGNASARRESRRGQKIAAENEAIVTGLCIPATVAGISLITENTRAGKNLEGNFRAGNAGNARTEIHTGNSKAKRREADQHASEEDDMKEEAIGKNTAAKRDRWCHSEDELEDLSLRKHASLSEREGKEEPTAENAVESERSVEPINNPEVSTPLFRNETEQAEVGAPQIPASGFSDNDSAGPETGRSNEGGMRQRRGKLTRARRYQTGVEASVAVFGGEMEIEKVTSPETVIADSGQAQLRREENRHVPRMCDGRERDMNIEWRGSSLGRKTLLSAEKGWNTFVSNEDNDVTTEENIGQGSLPTTLLPSHLLLAPPGTPVPSPPGNRASRLSSTDEMVNPKANRTSPVVTEKHPPEPEPNASPSSLIHDAFSPDSCVRKTEHDRDSTMCGGPDIHRHGKQTIQPSFESSRIVSPPLETCYGWGEQERSERGLASTVPIETTHASEDTAGNRTFGREAENCKKPRQTSGARQEMVTDKGVATTEQELPESHKELKEISAAHDETQFPCFGGDPEARTSGEQQQQQNNTRETETENAADMTKTNEDPFCTSSASGKPVSALAYYCVSGISSMPLPRHKDTNILSLLQISRETKPETPRKSVTVGRWLQDQRNQTPRSPTSSRFYTSVVCRQRLRAYTQPDASVSMLPSPRLIIVPREPSLNLEGEHTSKEEESGARTEIGTKTAIHAECKSDRANGQNEAYGESERGRQRSLDIVPTVLRDCAPETEAKNTHCDVQSPEGTQKAEGNYHHEEGRHPKGRCSRPARRSPDDGVRVSIRSRSLQKQRSLSFRCRHQSPSHGVMSSSMSRPEKQQWKGQWKPGSDSTPSSDDTRQRRRKFLSVEDNPPVERWNEILPSGFSHHLTRIRTPTGQHHKEDGCYSEEQTGPRREENGTSLISRSYSRNSQAAPASPFLDKRCCLACERNHGRKTSDEHTKIRRFYQSPDSKTTPGGYNTQRNCGNTAVQVNICKIQNKALSRLDIDGQSEEVAPGRGKGQAIAPDRRSGQGNSNRTAKPLHHLHRRVSKAREQKSCYQADDEARGEDADPGGKFTCAGPSSSKNAVSVSRPNSSKSPTTQKLTEKYRRRRALRRKEKETVTGDGNNSRDIPRNSVCSHEEAHQSAEPRRRTERREANDTPQYEGDHRIHEEIYSFTERSSSGEDKQKRVCNERRVLHKEKSLCWERRTWWLPEPASRDQRGSFLCARRVSKARSYSLAHSNSCASYCRDMAACVTKCSDTREVSQRSATTRDHSAAPPNRPDDELGTCTLYSQSARAPTDPRTNETQSRTSPRVSAKRPNTSSNSLLDVFQIEATSFAHALRTRAVPKQRIKVSLLTTRQHTDPVQDRDQAK</sequence>
<name>A0A0F7VEB4_TOXGV</name>
<feature type="compositionally biased region" description="Low complexity" evidence="1">
    <location>
        <begin position="3254"/>
        <end position="3268"/>
    </location>
</feature>
<proteinExistence type="predicted"/>
<evidence type="ECO:0000313" key="2">
    <source>
        <dbReference type="EMBL" id="CEL78261.1"/>
    </source>
</evidence>
<feature type="compositionally biased region" description="Basic and acidic residues" evidence="1">
    <location>
        <begin position="675"/>
        <end position="689"/>
    </location>
</feature>
<feature type="region of interest" description="Disordered" evidence="1">
    <location>
        <begin position="1826"/>
        <end position="1871"/>
    </location>
</feature>
<feature type="region of interest" description="Disordered" evidence="1">
    <location>
        <begin position="2478"/>
        <end position="2617"/>
    </location>
</feature>
<feature type="compositionally biased region" description="Polar residues" evidence="1">
    <location>
        <begin position="4003"/>
        <end position="4026"/>
    </location>
</feature>
<feature type="compositionally biased region" description="Basic and acidic residues" evidence="1">
    <location>
        <begin position="1649"/>
        <end position="1661"/>
    </location>
</feature>
<feature type="region of interest" description="Disordered" evidence="1">
    <location>
        <begin position="2693"/>
        <end position="2765"/>
    </location>
</feature>
<feature type="region of interest" description="Disordered" evidence="1">
    <location>
        <begin position="2050"/>
        <end position="2217"/>
    </location>
</feature>
<organism evidence="2">
    <name type="scientific">Toxoplasma gondii (strain ATCC 50861 / VEG)</name>
    <dbReference type="NCBI Taxonomy" id="432359"/>
    <lineage>
        <taxon>Eukaryota</taxon>
        <taxon>Sar</taxon>
        <taxon>Alveolata</taxon>
        <taxon>Apicomplexa</taxon>
        <taxon>Conoidasida</taxon>
        <taxon>Coccidia</taxon>
        <taxon>Eucoccidiorida</taxon>
        <taxon>Eimeriorina</taxon>
        <taxon>Sarcocystidae</taxon>
        <taxon>Toxoplasma</taxon>
    </lineage>
</organism>
<feature type="region of interest" description="Disordered" evidence="1">
    <location>
        <begin position="3609"/>
        <end position="3664"/>
    </location>
</feature>
<feature type="region of interest" description="Disordered" evidence="1">
    <location>
        <begin position="2862"/>
        <end position="2967"/>
    </location>
</feature>
<feature type="region of interest" description="Disordered" evidence="1">
    <location>
        <begin position="284"/>
        <end position="312"/>
    </location>
</feature>
<feature type="region of interest" description="Disordered" evidence="1">
    <location>
        <begin position="3003"/>
        <end position="3056"/>
    </location>
</feature>
<feature type="region of interest" description="Disordered" evidence="1">
    <location>
        <begin position="3068"/>
        <end position="3157"/>
    </location>
</feature>
<feature type="compositionally biased region" description="Polar residues" evidence="1">
    <location>
        <begin position="2479"/>
        <end position="2488"/>
    </location>
</feature>
<feature type="compositionally biased region" description="Basic and acidic residues" evidence="1">
    <location>
        <begin position="2513"/>
        <end position="2561"/>
    </location>
</feature>
<feature type="compositionally biased region" description="Basic and acidic residues" evidence="1">
    <location>
        <begin position="7"/>
        <end position="23"/>
    </location>
</feature>
<feature type="compositionally biased region" description="Basic and acidic residues" evidence="1">
    <location>
        <begin position="2892"/>
        <end position="2914"/>
    </location>
</feature>
<feature type="compositionally biased region" description="Basic and acidic residues" evidence="1">
    <location>
        <begin position="379"/>
        <end position="398"/>
    </location>
</feature>
<dbReference type="EMBL" id="LN714502">
    <property type="protein sequence ID" value="CEL78261.1"/>
    <property type="molecule type" value="Genomic_DNA"/>
</dbReference>
<feature type="compositionally biased region" description="Basic and acidic residues" evidence="1">
    <location>
        <begin position="1011"/>
        <end position="1020"/>
    </location>
</feature>
<accession>A0A0F7VEB4</accession>
<feature type="compositionally biased region" description="Basic and acidic residues" evidence="1">
    <location>
        <begin position="1720"/>
        <end position="1730"/>
    </location>
</feature>
<feature type="compositionally biased region" description="Basic and acidic residues" evidence="1">
    <location>
        <begin position="4188"/>
        <end position="4199"/>
    </location>
</feature>
<feature type="compositionally biased region" description="Basic and acidic residues" evidence="1">
    <location>
        <begin position="4062"/>
        <end position="4094"/>
    </location>
</feature>
<feature type="compositionally biased region" description="Polar residues" evidence="1">
    <location>
        <begin position="3353"/>
        <end position="3364"/>
    </location>
</feature>
<feature type="region of interest" description="Disordered" evidence="1">
    <location>
        <begin position="3818"/>
        <end position="3841"/>
    </location>
</feature>
<feature type="region of interest" description="Disordered" evidence="1">
    <location>
        <begin position="1094"/>
        <end position="1122"/>
    </location>
</feature>
<feature type="compositionally biased region" description="Basic and acidic residues" evidence="1">
    <location>
        <begin position="3614"/>
        <end position="3626"/>
    </location>
</feature>
<feature type="compositionally biased region" description="Basic and acidic residues" evidence="1">
    <location>
        <begin position="584"/>
        <end position="596"/>
    </location>
</feature>
<feature type="compositionally biased region" description="Acidic residues" evidence="1">
    <location>
        <begin position="193"/>
        <end position="203"/>
    </location>
</feature>
<feature type="compositionally biased region" description="Basic residues" evidence="1">
    <location>
        <begin position="3707"/>
        <end position="3716"/>
    </location>
</feature>
<feature type="compositionally biased region" description="Basic and acidic residues" evidence="1">
    <location>
        <begin position="3697"/>
        <end position="3706"/>
    </location>
</feature>
<feature type="region of interest" description="Disordered" evidence="1">
    <location>
        <begin position="649"/>
        <end position="765"/>
    </location>
</feature>
<feature type="compositionally biased region" description="Basic and acidic residues" evidence="1">
    <location>
        <begin position="2330"/>
        <end position="2355"/>
    </location>
</feature>
<evidence type="ECO:0008006" key="3">
    <source>
        <dbReference type="Google" id="ProtNLM"/>
    </source>
</evidence>
<dbReference type="Gene3D" id="3.30.40.10">
    <property type="entry name" value="Zinc/RING finger domain, C3HC4 (zinc finger)"/>
    <property type="match status" value="1"/>
</dbReference>
<feature type="compositionally biased region" description="Basic residues" evidence="1">
    <location>
        <begin position="3146"/>
        <end position="3157"/>
    </location>
</feature>
<dbReference type="InterPro" id="IPR013083">
    <property type="entry name" value="Znf_RING/FYVE/PHD"/>
</dbReference>
<feature type="compositionally biased region" description="Polar residues" evidence="1">
    <location>
        <begin position="4229"/>
        <end position="4247"/>
    </location>
</feature>
<feature type="region of interest" description="Disordered" evidence="1">
    <location>
        <begin position="1593"/>
        <end position="1612"/>
    </location>
</feature>
<feature type="region of interest" description="Disordered" evidence="1">
    <location>
        <begin position="3244"/>
        <end position="3442"/>
    </location>
</feature>
<feature type="region of interest" description="Disordered" evidence="1">
    <location>
        <begin position="1943"/>
        <end position="1964"/>
    </location>
</feature>
<feature type="compositionally biased region" description="Basic and acidic residues" evidence="1">
    <location>
        <begin position="2068"/>
        <end position="2080"/>
    </location>
</feature>
<feature type="compositionally biased region" description="Basic and acidic residues" evidence="1">
    <location>
        <begin position="407"/>
        <end position="458"/>
    </location>
</feature>
<dbReference type="SUPFAM" id="SSF57903">
    <property type="entry name" value="FYVE/PHD zinc finger"/>
    <property type="match status" value="1"/>
</dbReference>
<feature type="region of interest" description="Disordered" evidence="1">
    <location>
        <begin position="1694"/>
        <end position="1777"/>
    </location>
</feature>
<feature type="compositionally biased region" description="Basic and acidic residues" evidence="1">
    <location>
        <begin position="2570"/>
        <end position="2602"/>
    </location>
</feature>
<feature type="compositionally biased region" description="Polar residues" evidence="1">
    <location>
        <begin position="2922"/>
        <end position="2932"/>
    </location>
</feature>
<feature type="compositionally biased region" description="Basic and acidic residues" evidence="1">
    <location>
        <begin position="2698"/>
        <end position="2714"/>
    </location>
</feature>
<feature type="region of interest" description="Disordered" evidence="1">
    <location>
        <begin position="1617"/>
        <end position="1661"/>
    </location>
</feature>
<dbReference type="InterPro" id="IPR011011">
    <property type="entry name" value="Znf_FYVE_PHD"/>
</dbReference>
<feature type="region of interest" description="Disordered" evidence="1">
    <location>
        <begin position="2292"/>
        <end position="2429"/>
    </location>
</feature>
<feature type="compositionally biased region" description="Basic residues" evidence="1">
    <location>
        <begin position="1954"/>
        <end position="1964"/>
    </location>
</feature>
<feature type="compositionally biased region" description="Basic and acidic residues" evidence="1">
    <location>
        <begin position="2100"/>
        <end position="2118"/>
    </location>
</feature>
<feature type="compositionally biased region" description="Basic and acidic residues" evidence="1">
    <location>
        <begin position="552"/>
        <end position="568"/>
    </location>
</feature>
<feature type="region of interest" description="Disordered" evidence="1">
    <location>
        <begin position="3456"/>
        <end position="3503"/>
    </location>
</feature>
<feature type="compositionally biased region" description="Basic and acidic residues" evidence="1">
    <location>
        <begin position="468"/>
        <end position="520"/>
    </location>
</feature>
<gene>
    <name evidence="2" type="ORF">BN1205_006440</name>
</gene>
<feature type="region of interest" description="Disordered" evidence="1">
    <location>
        <begin position="4188"/>
        <end position="4247"/>
    </location>
</feature>
<feature type="compositionally biased region" description="Polar residues" evidence="1">
    <location>
        <begin position="3282"/>
        <end position="3301"/>
    </location>
</feature>
<feature type="compositionally biased region" description="Basic and acidic residues" evidence="1">
    <location>
        <begin position="3329"/>
        <end position="3339"/>
    </location>
</feature>
<feature type="compositionally biased region" description="Basic and acidic residues" evidence="1">
    <location>
        <begin position="297"/>
        <end position="308"/>
    </location>
</feature>